<organism evidence="2 3">
    <name type="scientific">Neorhodopirellula lusitana</name>
    <dbReference type="NCBI Taxonomy" id="445327"/>
    <lineage>
        <taxon>Bacteria</taxon>
        <taxon>Pseudomonadati</taxon>
        <taxon>Planctomycetota</taxon>
        <taxon>Planctomycetia</taxon>
        <taxon>Pirellulales</taxon>
        <taxon>Pirellulaceae</taxon>
        <taxon>Neorhodopirellula</taxon>
    </lineage>
</organism>
<evidence type="ECO:0000256" key="1">
    <source>
        <dbReference type="SAM" id="MobiDB-lite"/>
    </source>
</evidence>
<feature type="compositionally biased region" description="Polar residues" evidence="1">
    <location>
        <begin position="149"/>
        <end position="158"/>
    </location>
</feature>
<dbReference type="EMBL" id="FXUG01000009">
    <property type="protein sequence ID" value="SMP66091.1"/>
    <property type="molecule type" value="Genomic_DNA"/>
</dbReference>
<keyword evidence="3" id="KW-1185">Reference proteome</keyword>
<reference evidence="2 3" key="1">
    <citation type="submission" date="2017-05" db="EMBL/GenBank/DDBJ databases">
        <authorList>
            <person name="Varghese N."/>
            <person name="Submissions S."/>
        </authorList>
    </citation>
    <scope>NUCLEOTIDE SEQUENCE [LARGE SCALE GENOMIC DNA]</scope>
    <source>
        <strain evidence="2 3">DSM 25457</strain>
    </source>
</reference>
<dbReference type="Proteomes" id="UP001158067">
    <property type="component" value="Unassembled WGS sequence"/>
</dbReference>
<proteinExistence type="predicted"/>
<feature type="region of interest" description="Disordered" evidence="1">
    <location>
        <begin position="122"/>
        <end position="206"/>
    </location>
</feature>
<feature type="region of interest" description="Disordered" evidence="1">
    <location>
        <begin position="1"/>
        <end position="109"/>
    </location>
</feature>
<evidence type="ECO:0000313" key="2">
    <source>
        <dbReference type="EMBL" id="SMP66091.1"/>
    </source>
</evidence>
<comment type="caution">
    <text evidence="2">The sequence shown here is derived from an EMBL/GenBank/DDBJ whole genome shotgun (WGS) entry which is preliminary data.</text>
</comment>
<sequence>MQCVFSELSQVRKRTQHRHPPSQVASKLETPNSRAHSGQSSSDRTPVSPQTPFDRQRLNETPNLPQGQPKTPNIKYDAKSIQNNHHPNKQRAHLPFPRPRRSPEFVSPVGFSWHKTSTYAGTRKRAEPFTRLYRPRTGNFENRPDFAPTQISTTSPATSRKMPGKPTLPKSVQREQRESPNINVRPIPGNHYSDASSHNPPYHQHR</sequence>
<protein>
    <submittedName>
        <fullName evidence="2">Uncharacterized protein</fullName>
    </submittedName>
</protein>
<evidence type="ECO:0000313" key="3">
    <source>
        <dbReference type="Proteomes" id="UP001158067"/>
    </source>
</evidence>
<name>A0ABY1QAZ7_9BACT</name>
<accession>A0ABY1QAZ7</accession>
<gene>
    <name evidence="2" type="ORF">SAMN06265222_109186</name>
</gene>
<feature type="compositionally biased region" description="Polar residues" evidence="1">
    <location>
        <begin position="23"/>
        <end position="71"/>
    </location>
</feature>
<feature type="compositionally biased region" description="Basic residues" evidence="1">
    <location>
        <begin position="11"/>
        <end position="20"/>
    </location>
</feature>